<keyword evidence="1" id="KW-0140">cGMP</keyword>
<sequence>MSTKEVKDLLIAAAADNDPDASDVCKLSKHDGTLIPVSASIPQNTPSTRYRLDIIKNSTESSTSSHSQDVELVIKRLQATALLMNEVQNLKKELHETRAHLDGRAPVNLADKISHPATRRVHELRVNRLIPVASPHFSHEVSEQLKTPTFDVWKYSTAELIGLFEVMFDEFNLFERFKIDRPIFRRFMTAISLGYNENPFHNFKHCFCVTQMCYAILHVSGVHSKLSVMDKLCLLTACIGHDLDHPGFNNAYQINAKTELAIVYNDQSPLENHHCAVLFTLLRQPETNFLSSLKDSEWKDFRVAVVQCILATDMAIHGQIMAKFKGYTDSFNYDDAAQKGVLLQMIVKCSDISNEVRPKIVSEPWVDCLLEEFFHQSDTEKEQGLPTAPFMDRAKVSKPGAQVGFIGFVMIPLYELAARVLPNLEEHIITPIRKALEYYKAMQDGPK</sequence>
<dbReference type="GO" id="GO:0007165">
    <property type="term" value="P:signal transduction"/>
    <property type="evidence" value="ECO:0007669"/>
    <property type="project" value="InterPro"/>
</dbReference>
<evidence type="ECO:0000256" key="4">
    <source>
        <dbReference type="PIRSR" id="PIRSR623088-1"/>
    </source>
</evidence>
<dbReference type="GO" id="GO:0046872">
    <property type="term" value="F:metal ion binding"/>
    <property type="evidence" value="ECO:0007669"/>
    <property type="project" value="UniProtKB-KW"/>
</dbReference>
<evidence type="ECO:0000256" key="2">
    <source>
        <dbReference type="ARBA" id="ARBA00022723"/>
    </source>
</evidence>
<evidence type="ECO:0000313" key="10">
    <source>
        <dbReference type="EMBL" id="TPX46883.1"/>
    </source>
</evidence>
<feature type="binding site" evidence="5">
    <location>
        <begin position="201"/>
        <end position="205"/>
    </location>
    <ligand>
        <name>AMP</name>
        <dbReference type="ChEBI" id="CHEBI:456215"/>
    </ligand>
</feature>
<evidence type="ECO:0000256" key="7">
    <source>
        <dbReference type="RuleBase" id="RU363067"/>
    </source>
</evidence>
<dbReference type="Gene3D" id="1.10.1300.10">
    <property type="entry name" value="3'5'-cyclic nucleotide phosphodiesterase, catalytic domain"/>
    <property type="match status" value="1"/>
</dbReference>
<proteinExistence type="inferred from homology"/>
<feature type="binding site" evidence="6">
    <location>
        <position position="205"/>
    </location>
    <ligand>
        <name>Zn(2+)</name>
        <dbReference type="ChEBI" id="CHEBI:29105"/>
        <label>1</label>
    </ligand>
</feature>
<evidence type="ECO:0000256" key="3">
    <source>
        <dbReference type="ARBA" id="ARBA00022801"/>
    </source>
</evidence>
<feature type="binding site" evidence="5">
    <location>
        <position position="402"/>
    </location>
    <ligand>
        <name>AMP</name>
        <dbReference type="ChEBI" id="CHEBI:456215"/>
    </ligand>
</feature>
<evidence type="ECO:0000256" key="5">
    <source>
        <dbReference type="PIRSR" id="PIRSR623088-2"/>
    </source>
</evidence>
<name>A0A507D5Y8_9FUNG</name>
<comment type="caution">
    <text evidence="10">The sequence shown here is derived from an EMBL/GenBank/DDBJ whole genome shotgun (WGS) entry which is preliminary data.</text>
</comment>
<organism evidence="10 12">
    <name type="scientific">Synchytrium endobioticum</name>
    <dbReference type="NCBI Taxonomy" id="286115"/>
    <lineage>
        <taxon>Eukaryota</taxon>
        <taxon>Fungi</taxon>
        <taxon>Fungi incertae sedis</taxon>
        <taxon>Chytridiomycota</taxon>
        <taxon>Chytridiomycota incertae sedis</taxon>
        <taxon>Chytridiomycetes</taxon>
        <taxon>Synchytriales</taxon>
        <taxon>Synchytriaceae</taxon>
        <taxon>Synchytrium</taxon>
    </lineage>
</organism>
<comment type="similarity">
    <text evidence="7">Belongs to the cyclic nucleotide phosphodiesterase family.</text>
</comment>
<evidence type="ECO:0000256" key="6">
    <source>
        <dbReference type="PIRSR" id="PIRSR623088-3"/>
    </source>
</evidence>
<dbReference type="EMBL" id="QEAM01000091">
    <property type="protein sequence ID" value="TPX46883.1"/>
    <property type="molecule type" value="Genomic_DNA"/>
</dbReference>
<dbReference type="PANTHER" id="PTHR11347">
    <property type="entry name" value="CYCLIC NUCLEOTIDE PHOSPHODIESTERASE"/>
    <property type="match status" value="1"/>
</dbReference>
<feature type="binding site" evidence="5">
    <location>
        <position position="351"/>
    </location>
    <ligand>
        <name>AMP</name>
        <dbReference type="ChEBI" id="CHEBI:456215"/>
    </ligand>
</feature>
<dbReference type="PRINTS" id="PR00387">
    <property type="entry name" value="PDIESTERASE1"/>
</dbReference>
<dbReference type="OrthoDB" id="546632at2759"/>
<feature type="binding site" evidence="6">
    <location>
        <position position="241"/>
    </location>
    <ligand>
        <name>Zn(2+)</name>
        <dbReference type="ChEBI" id="CHEBI:29105"/>
        <label>1</label>
    </ligand>
</feature>
<dbReference type="InterPro" id="IPR023088">
    <property type="entry name" value="PDEase"/>
</dbReference>
<dbReference type="InterPro" id="IPR003607">
    <property type="entry name" value="HD/PDEase_dom"/>
</dbReference>
<dbReference type="GO" id="GO:0004114">
    <property type="term" value="F:3',5'-cyclic-nucleotide phosphodiesterase activity"/>
    <property type="evidence" value="ECO:0007669"/>
    <property type="project" value="InterPro"/>
</dbReference>
<protein>
    <recommendedName>
        <fullName evidence="7">Phosphodiesterase</fullName>
        <ecNumber evidence="7">3.1.4.-</ecNumber>
    </recommendedName>
</protein>
<dbReference type="Proteomes" id="UP000320475">
    <property type="component" value="Unassembled WGS sequence"/>
</dbReference>
<dbReference type="PROSITE" id="PS00126">
    <property type="entry name" value="PDEASE_I_1"/>
    <property type="match status" value="1"/>
</dbReference>
<dbReference type="FunFam" id="1.10.1300.10:FF:000006">
    <property type="entry name" value="Phosphodiesterase 9A"/>
    <property type="match status" value="1"/>
</dbReference>
<dbReference type="InterPro" id="IPR036971">
    <property type="entry name" value="PDEase_catalytic_dom_sf"/>
</dbReference>
<dbReference type="SUPFAM" id="SSF109604">
    <property type="entry name" value="HD-domain/PDEase-like"/>
    <property type="match status" value="1"/>
</dbReference>
<feature type="binding site" evidence="6">
    <location>
        <position position="242"/>
    </location>
    <ligand>
        <name>Zn(2+)</name>
        <dbReference type="ChEBI" id="CHEBI:29105"/>
        <label>2</label>
    </ligand>
</feature>
<evidence type="ECO:0000256" key="1">
    <source>
        <dbReference type="ARBA" id="ARBA00022535"/>
    </source>
</evidence>
<dbReference type="EMBL" id="QEAN01000150">
    <property type="protein sequence ID" value="TPX45582.1"/>
    <property type="molecule type" value="Genomic_DNA"/>
</dbReference>
<dbReference type="SMART" id="SM00471">
    <property type="entry name" value="HDc"/>
    <property type="match status" value="1"/>
</dbReference>
<reference evidence="11 12" key="1">
    <citation type="journal article" date="2019" name="Sci. Rep.">
        <title>Comparative genomics of chytrid fungi reveal insights into the obligate biotrophic and pathogenic lifestyle of Synchytrium endobioticum.</title>
        <authorList>
            <person name="van de Vossenberg B.T.L.H."/>
            <person name="Warris S."/>
            <person name="Nguyen H.D.T."/>
            <person name="van Gent-Pelzer M.P.E."/>
            <person name="Joly D.L."/>
            <person name="van de Geest H.C."/>
            <person name="Bonants P.J.M."/>
            <person name="Smith D.S."/>
            <person name="Levesque C.A."/>
            <person name="van der Lee T.A.J."/>
        </authorList>
    </citation>
    <scope>NUCLEOTIDE SEQUENCE [LARGE SCALE GENOMIC DNA]</scope>
    <source>
        <strain evidence="10 12">LEV6574</strain>
        <strain evidence="9 11">MB42</strain>
    </source>
</reference>
<keyword evidence="2 6" id="KW-0479">Metal-binding</keyword>
<dbReference type="EC" id="3.1.4.-" evidence="7"/>
<dbReference type="InterPro" id="IPR023174">
    <property type="entry name" value="PDEase_CS"/>
</dbReference>
<feature type="active site" description="Proton donor" evidence="4">
    <location>
        <position position="201"/>
    </location>
</feature>
<dbReference type="Proteomes" id="UP000317494">
    <property type="component" value="Unassembled WGS sequence"/>
</dbReference>
<gene>
    <name evidence="10" type="ORF">SeLEV6574_g02974</name>
    <name evidence="9" type="ORF">SeMB42_g03949</name>
</gene>
<evidence type="ECO:0000313" key="9">
    <source>
        <dbReference type="EMBL" id="TPX45582.1"/>
    </source>
</evidence>
<comment type="cofactor">
    <cofactor evidence="7">
        <name>a divalent metal cation</name>
        <dbReference type="ChEBI" id="CHEBI:60240"/>
    </cofactor>
    <text evidence="7">Binds 2 divalent metal cations per subunit. Site 1 may preferentially bind zinc ions, while site 2 has a preference for magnesium and/or manganese ions.</text>
</comment>
<keyword evidence="3 7" id="KW-0378">Hydrolase</keyword>
<keyword evidence="11" id="KW-1185">Reference proteome</keyword>
<dbReference type="InterPro" id="IPR002073">
    <property type="entry name" value="PDEase_catalytic_dom"/>
</dbReference>
<feature type="binding site" evidence="5">
    <location>
        <position position="242"/>
    </location>
    <ligand>
        <name>AMP</name>
        <dbReference type="ChEBI" id="CHEBI:456215"/>
    </ligand>
</feature>
<dbReference type="VEuPathDB" id="FungiDB:SeMB42_g03949"/>
<feature type="domain" description="PDEase" evidence="8">
    <location>
        <begin position="118"/>
        <end position="446"/>
    </location>
</feature>
<evidence type="ECO:0000313" key="12">
    <source>
        <dbReference type="Proteomes" id="UP000320475"/>
    </source>
</evidence>
<evidence type="ECO:0000313" key="11">
    <source>
        <dbReference type="Proteomes" id="UP000317494"/>
    </source>
</evidence>
<feature type="binding site" evidence="6">
    <location>
        <position position="242"/>
    </location>
    <ligand>
        <name>Zn(2+)</name>
        <dbReference type="ChEBI" id="CHEBI:29105"/>
        <label>1</label>
    </ligand>
</feature>
<accession>A0A507D5Y8</accession>
<evidence type="ECO:0000259" key="8">
    <source>
        <dbReference type="PROSITE" id="PS51845"/>
    </source>
</evidence>
<dbReference type="AlphaFoldDB" id="A0A507D5Y8"/>
<dbReference type="Pfam" id="PF00233">
    <property type="entry name" value="PDEase_I"/>
    <property type="match status" value="1"/>
</dbReference>
<feature type="binding site" evidence="6">
    <location>
        <position position="351"/>
    </location>
    <ligand>
        <name>Zn(2+)</name>
        <dbReference type="ChEBI" id="CHEBI:29105"/>
        <label>1</label>
    </ligand>
</feature>
<dbReference type="CDD" id="cd00077">
    <property type="entry name" value="HDc"/>
    <property type="match status" value="1"/>
</dbReference>
<dbReference type="PROSITE" id="PS51845">
    <property type="entry name" value="PDEASE_I_2"/>
    <property type="match status" value="1"/>
</dbReference>
<dbReference type="STRING" id="286115.A0A507D5Y8"/>